<dbReference type="CDD" id="cd18989">
    <property type="entry name" value="LGIC_ECD_cation"/>
    <property type="match status" value="1"/>
</dbReference>
<dbReference type="SUPFAM" id="SSF63712">
    <property type="entry name" value="Nicotinic receptor ligand binding domain-like"/>
    <property type="match status" value="1"/>
</dbReference>
<dbReference type="GO" id="GO:0016020">
    <property type="term" value="C:membrane"/>
    <property type="evidence" value="ECO:0007669"/>
    <property type="project" value="UniProtKB-SubCell"/>
</dbReference>
<comment type="subcellular location">
    <subcellularLocation>
        <location evidence="1">Membrane</location>
        <topology evidence="1">Multi-pass membrane protein</topology>
    </subcellularLocation>
</comment>
<keyword evidence="2" id="KW-0472">Membrane</keyword>
<feature type="domain" description="Neurotransmitter-gated ion-channel ligand-binding" evidence="4">
    <location>
        <begin position="60"/>
        <end position="167"/>
    </location>
</feature>
<evidence type="ECO:0000313" key="5">
    <source>
        <dbReference type="EMBL" id="CAC5374186.1"/>
    </source>
</evidence>
<dbReference type="Gene3D" id="2.70.170.10">
    <property type="entry name" value="Neurotransmitter-gated ion-channel ligand-binding domain"/>
    <property type="match status" value="1"/>
</dbReference>
<dbReference type="AlphaFoldDB" id="A0A6J8AU68"/>
<dbReference type="PANTHER" id="PTHR18945">
    <property type="entry name" value="NEUROTRANSMITTER GATED ION CHANNEL"/>
    <property type="match status" value="1"/>
</dbReference>
<keyword evidence="3" id="KW-0813">Transport</keyword>
<comment type="similarity">
    <text evidence="3">Belongs to the ligand-gated ion channel (TC 1.A.9) family.</text>
</comment>
<dbReference type="GO" id="GO:0004888">
    <property type="term" value="F:transmembrane signaling receptor activity"/>
    <property type="evidence" value="ECO:0007669"/>
    <property type="project" value="InterPro"/>
</dbReference>
<evidence type="ECO:0000256" key="2">
    <source>
        <dbReference type="ARBA" id="ARBA00023136"/>
    </source>
</evidence>
<dbReference type="InterPro" id="IPR036734">
    <property type="entry name" value="Neur_chan_lig-bd_sf"/>
</dbReference>
<dbReference type="InterPro" id="IPR006201">
    <property type="entry name" value="Neur_channel"/>
</dbReference>
<dbReference type="PROSITE" id="PS00236">
    <property type="entry name" value="NEUROTR_ION_CHANNEL"/>
    <property type="match status" value="1"/>
</dbReference>
<dbReference type="EMBL" id="CACVKT020001990">
    <property type="protein sequence ID" value="CAC5374186.1"/>
    <property type="molecule type" value="Genomic_DNA"/>
</dbReference>
<dbReference type="OrthoDB" id="6099057at2759"/>
<keyword evidence="3" id="KW-0406">Ion transport</keyword>
<keyword evidence="3" id="KW-0407">Ion channel</keyword>
<organism evidence="5 6">
    <name type="scientific">Mytilus coruscus</name>
    <name type="common">Sea mussel</name>
    <dbReference type="NCBI Taxonomy" id="42192"/>
    <lineage>
        <taxon>Eukaryota</taxon>
        <taxon>Metazoa</taxon>
        <taxon>Spiralia</taxon>
        <taxon>Lophotrochozoa</taxon>
        <taxon>Mollusca</taxon>
        <taxon>Bivalvia</taxon>
        <taxon>Autobranchia</taxon>
        <taxon>Pteriomorphia</taxon>
        <taxon>Mytilida</taxon>
        <taxon>Mytiloidea</taxon>
        <taxon>Mytilidae</taxon>
        <taxon>Mytilinae</taxon>
        <taxon>Mytilus</taxon>
    </lineage>
</organism>
<proteinExistence type="inferred from homology"/>
<protein>
    <recommendedName>
        <fullName evidence="4">Neurotransmitter-gated ion-channel ligand-binding domain-containing protein</fullName>
    </recommendedName>
</protein>
<reference evidence="5 6" key="1">
    <citation type="submission" date="2020-06" db="EMBL/GenBank/DDBJ databases">
        <authorList>
            <person name="Li R."/>
            <person name="Bekaert M."/>
        </authorList>
    </citation>
    <scope>NUCLEOTIDE SEQUENCE [LARGE SCALE GENOMIC DNA]</scope>
    <source>
        <strain evidence="6">wild</strain>
    </source>
</reference>
<dbReference type="InterPro" id="IPR018000">
    <property type="entry name" value="Neurotransmitter_ion_chnl_CS"/>
</dbReference>
<evidence type="ECO:0000313" key="6">
    <source>
        <dbReference type="Proteomes" id="UP000507470"/>
    </source>
</evidence>
<dbReference type="GO" id="GO:0005230">
    <property type="term" value="F:extracellular ligand-gated monoatomic ion channel activity"/>
    <property type="evidence" value="ECO:0007669"/>
    <property type="project" value="InterPro"/>
</dbReference>
<dbReference type="PRINTS" id="PR00252">
    <property type="entry name" value="NRIONCHANNEL"/>
</dbReference>
<gene>
    <name evidence="5" type="ORF">MCOR_11664</name>
</gene>
<evidence type="ECO:0000256" key="1">
    <source>
        <dbReference type="ARBA" id="ARBA00004141"/>
    </source>
</evidence>
<dbReference type="Pfam" id="PF02931">
    <property type="entry name" value="Neur_chan_LBD"/>
    <property type="match status" value="1"/>
</dbReference>
<dbReference type="InterPro" id="IPR006202">
    <property type="entry name" value="Neur_chan_lig-bd"/>
</dbReference>
<evidence type="ECO:0000259" key="4">
    <source>
        <dbReference type="Pfam" id="PF02931"/>
    </source>
</evidence>
<accession>A0A6J8AU68</accession>
<sequence length="192" mass="22416">MTAYVKFEDLYIYIANGQWTAEGELEVRKKKLATTTYDRLVRPTETVAVKAALNLSIDSLDWTDSRLAWTVDGTLTADYFYAMDTEIWKPELFIDNSKQDVKILNDAYLQFKVEKTGVVEWELPLIFQTHCEVDVTFYPFDKQSCSIELTSWAYTKEDLTLEALYEEIKNGRPTVSTPNPIIYWYYCKTMVF</sequence>
<dbReference type="Proteomes" id="UP000507470">
    <property type="component" value="Unassembled WGS sequence"/>
</dbReference>
<evidence type="ECO:0000256" key="3">
    <source>
        <dbReference type="RuleBase" id="RU000687"/>
    </source>
</evidence>
<keyword evidence="6" id="KW-1185">Reference proteome</keyword>
<name>A0A6J8AU68_MYTCO</name>